<evidence type="ECO:0000256" key="6">
    <source>
        <dbReference type="ARBA" id="ARBA00022723"/>
    </source>
</evidence>
<dbReference type="PANTHER" id="PTHR39188">
    <property type="entry name" value="MEMBRANE-ASSOCIATED ZINC METALLOPROTEASE M50B"/>
    <property type="match status" value="1"/>
</dbReference>
<feature type="domain" description="CBS" evidence="15">
    <location>
        <begin position="288"/>
        <end position="328"/>
    </location>
</feature>
<evidence type="ECO:0000256" key="8">
    <source>
        <dbReference type="ARBA" id="ARBA00022801"/>
    </source>
</evidence>
<sequence length="401" mass="40791">MARGRSDLAEPAVSRVADRATVEPATRRGALPVGRVAGVPVELHWSLLGAVALLTWLLAAQVLPAEVPGAAPVWRWTVATAAALVFVATIALHESAHVLVARHVGVRVRRVTLWVVGGVSEMTGEPRSPGGLAAVAAAGPVTSAALGLGFLGLAQLGRGAAWPALVVAALAWLGGTNLLIAAFNLLPGAPLDGGRVLHGLVWRLTGDRERGRAAAVAVGRLVGFALTGFGVLLFLLGSWTGLWLAAVGWFVGLSAAAERNGGRVVAALEGRTAADAAHAPELVAQAGSSAETLVAALRARPPRAASIPVVGVDGDPVGVVTVGDLVRLGPADRATTRVREAGRPLPAERIVAADVPLERLAALGALPGTDLVAVVADHGRLTGTVTVPDLARLVELHRLGT</sequence>
<evidence type="ECO:0000256" key="7">
    <source>
        <dbReference type="ARBA" id="ARBA00022737"/>
    </source>
</evidence>
<proteinExistence type="inferred from homology"/>
<comment type="cofactor">
    <cofactor evidence="14">
        <name>Zn(2+)</name>
        <dbReference type="ChEBI" id="CHEBI:29105"/>
    </cofactor>
    <text evidence="14">Binds 1 zinc ion per subunit.</text>
</comment>
<evidence type="ECO:0000256" key="3">
    <source>
        <dbReference type="ARBA" id="ARBA00022475"/>
    </source>
</evidence>
<keyword evidence="18" id="KW-1185">Reference proteome</keyword>
<keyword evidence="11 14" id="KW-0482">Metalloprotease</keyword>
<evidence type="ECO:0000313" key="17">
    <source>
        <dbReference type="EMBL" id="GAA4552739.1"/>
    </source>
</evidence>
<evidence type="ECO:0000256" key="1">
    <source>
        <dbReference type="ARBA" id="ARBA00004651"/>
    </source>
</evidence>
<dbReference type="SUPFAM" id="SSF54631">
    <property type="entry name" value="CBS-domain pair"/>
    <property type="match status" value="1"/>
</dbReference>
<evidence type="ECO:0000256" key="12">
    <source>
        <dbReference type="ARBA" id="ARBA00023122"/>
    </source>
</evidence>
<keyword evidence="5 14" id="KW-0812">Transmembrane</keyword>
<dbReference type="InterPro" id="IPR008915">
    <property type="entry name" value="Peptidase_M50"/>
</dbReference>
<dbReference type="InterPro" id="IPR000644">
    <property type="entry name" value="CBS_dom"/>
</dbReference>
<gene>
    <name evidence="17" type="ORF">GCM10023175_47040</name>
</gene>
<feature type="domain" description="Peptidase M50" evidence="16">
    <location>
        <begin position="151"/>
        <end position="223"/>
    </location>
</feature>
<evidence type="ECO:0000256" key="5">
    <source>
        <dbReference type="ARBA" id="ARBA00022692"/>
    </source>
</evidence>
<evidence type="ECO:0000256" key="2">
    <source>
        <dbReference type="ARBA" id="ARBA00007931"/>
    </source>
</evidence>
<name>A0ABP8RXR7_9PSEU</name>
<keyword evidence="6 14" id="KW-0479">Metal-binding</keyword>
<evidence type="ECO:0000259" key="16">
    <source>
        <dbReference type="Pfam" id="PF02163"/>
    </source>
</evidence>
<evidence type="ECO:0000256" key="13">
    <source>
        <dbReference type="ARBA" id="ARBA00023136"/>
    </source>
</evidence>
<dbReference type="Proteomes" id="UP001501598">
    <property type="component" value="Unassembled WGS sequence"/>
</dbReference>
<keyword evidence="12" id="KW-0129">CBS domain</keyword>
<keyword evidence="10 14" id="KW-1133">Transmembrane helix</keyword>
<keyword evidence="3 14" id="KW-1003">Cell membrane</keyword>
<dbReference type="GO" id="GO:0006508">
    <property type="term" value="P:proteolysis"/>
    <property type="evidence" value="ECO:0007669"/>
    <property type="project" value="UniProtKB-KW"/>
</dbReference>
<comment type="subcellular location">
    <subcellularLocation>
        <location evidence="1 14">Cell membrane</location>
        <topology evidence="1 14">Multi-pass membrane protein</topology>
    </subcellularLocation>
</comment>
<dbReference type="PANTHER" id="PTHR39188:SF3">
    <property type="entry name" value="STAGE IV SPORULATION PROTEIN FB"/>
    <property type="match status" value="1"/>
</dbReference>
<evidence type="ECO:0000256" key="4">
    <source>
        <dbReference type="ARBA" id="ARBA00022670"/>
    </source>
</evidence>
<feature type="transmembrane region" description="Helical" evidence="14">
    <location>
        <begin position="213"/>
        <end position="235"/>
    </location>
</feature>
<dbReference type="EMBL" id="BAABGT010000075">
    <property type="protein sequence ID" value="GAA4552739.1"/>
    <property type="molecule type" value="Genomic_DNA"/>
</dbReference>
<dbReference type="InterPro" id="IPR016483">
    <property type="entry name" value="UCP006404_Pept_M50_CBS"/>
</dbReference>
<dbReference type="Pfam" id="PF00571">
    <property type="entry name" value="CBS"/>
    <property type="match status" value="1"/>
</dbReference>
<feature type="transmembrane region" description="Helical" evidence="14">
    <location>
        <begin position="160"/>
        <end position="186"/>
    </location>
</feature>
<evidence type="ECO:0000259" key="15">
    <source>
        <dbReference type="Pfam" id="PF00571"/>
    </source>
</evidence>
<feature type="transmembrane region" description="Helical" evidence="14">
    <location>
        <begin position="45"/>
        <end position="64"/>
    </location>
</feature>
<evidence type="ECO:0000313" key="18">
    <source>
        <dbReference type="Proteomes" id="UP001501598"/>
    </source>
</evidence>
<keyword evidence="9 14" id="KW-0862">Zinc</keyword>
<feature type="transmembrane region" description="Helical" evidence="14">
    <location>
        <begin position="76"/>
        <end position="100"/>
    </location>
</feature>
<evidence type="ECO:0000256" key="9">
    <source>
        <dbReference type="ARBA" id="ARBA00022833"/>
    </source>
</evidence>
<accession>A0ABP8RXR7</accession>
<keyword evidence="4 14" id="KW-0645">Protease</keyword>
<evidence type="ECO:0000256" key="11">
    <source>
        <dbReference type="ARBA" id="ARBA00023049"/>
    </source>
</evidence>
<comment type="caution">
    <text evidence="17">The sequence shown here is derived from an EMBL/GenBank/DDBJ whole genome shotgun (WGS) entry which is preliminary data.</text>
</comment>
<protein>
    <recommendedName>
        <fullName evidence="14">Zinc metalloprotease</fullName>
    </recommendedName>
</protein>
<evidence type="ECO:0000256" key="10">
    <source>
        <dbReference type="ARBA" id="ARBA00022989"/>
    </source>
</evidence>
<keyword evidence="13 14" id="KW-0472">Membrane</keyword>
<comment type="similarity">
    <text evidence="2 14">Belongs to the peptidase M50B family.</text>
</comment>
<dbReference type="Gene3D" id="3.10.580.10">
    <property type="entry name" value="CBS-domain"/>
    <property type="match status" value="1"/>
</dbReference>
<dbReference type="GO" id="GO:0008233">
    <property type="term" value="F:peptidase activity"/>
    <property type="evidence" value="ECO:0007669"/>
    <property type="project" value="UniProtKB-KW"/>
</dbReference>
<dbReference type="PIRSF" id="PIRSF006404">
    <property type="entry name" value="UCP006404_Pept_M50_CBS"/>
    <property type="match status" value="1"/>
</dbReference>
<feature type="transmembrane region" description="Helical" evidence="14">
    <location>
        <begin position="132"/>
        <end position="154"/>
    </location>
</feature>
<evidence type="ECO:0000256" key="14">
    <source>
        <dbReference type="PIRNR" id="PIRNR006404"/>
    </source>
</evidence>
<keyword evidence="8 14" id="KW-0378">Hydrolase</keyword>
<dbReference type="Pfam" id="PF02163">
    <property type="entry name" value="Peptidase_M50"/>
    <property type="match status" value="1"/>
</dbReference>
<dbReference type="InterPro" id="IPR046342">
    <property type="entry name" value="CBS_dom_sf"/>
</dbReference>
<organism evidence="17 18">
    <name type="scientific">Pseudonocardia xishanensis</name>
    <dbReference type="NCBI Taxonomy" id="630995"/>
    <lineage>
        <taxon>Bacteria</taxon>
        <taxon>Bacillati</taxon>
        <taxon>Actinomycetota</taxon>
        <taxon>Actinomycetes</taxon>
        <taxon>Pseudonocardiales</taxon>
        <taxon>Pseudonocardiaceae</taxon>
        <taxon>Pseudonocardia</taxon>
    </lineage>
</organism>
<keyword evidence="7" id="KW-0677">Repeat</keyword>
<reference evidence="18" key="1">
    <citation type="journal article" date="2019" name="Int. J. Syst. Evol. Microbiol.">
        <title>The Global Catalogue of Microorganisms (GCM) 10K type strain sequencing project: providing services to taxonomists for standard genome sequencing and annotation.</title>
        <authorList>
            <consortium name="The Broad Institute Genomics Platform"/>
            <consortium name="The Broad Institute Genome Sequencing Center for Infectious Disease"/>
            <person name="Wu L."/>
            <person name="Ma J."/>
        </authorList>
    </citation>
    <scope>NUCLEOTIDE SEQUENCE [LARGE SCALE GENOMIC DNA]</scope>
    <source>
        <strain evidence="18">JCM 17906</strain>
    </source>
</reference>